<evidence type="ECO:0000256" key="1">
    <source>
        <dbReference type="SAM" id="Phobius"/>
    </source>
</evidence>
<dbReference type="PATRIC" id="fig|765698.3.peg.3459"/>
<keyword evidence="1" id="KW-1133">Transmembrane helix</keyword>
<feature type="transmembrane region" description="Helical" evidence="1">
    <location>
        <begin position="124"/>
        <end position="147"/>
    </location>
</feature>
<sequence>MSHYYAKTQSIPIATQSTFAEKLKTIYAASAVIAMSLQSVYLPQFGVAAFCYLGLLMLIPLLNAPVKANSFWIVAFLLVGMCGTFTEDGGTKAVLGTIGSSLALILVPACFARDSRPLLVGLRWAIAAHALMVLFQIFYFVAFRTYFDPLASLGLGDQTVMSKKGLELAVGRVPRFAGLSNEPGTHSTMIASLLAGEYALSRKLSKVSILGILSAIATMSLGGMMFVAMFCGIVGLHQFFAVRRWRILVAAGGIALLSITIYWALLNLETRSQLYIEGTQHDQMMEWAFSYQRITLFGLSENQIPMFFTFGYLGVGLDFLLRYGLWAVIGIAMYLLSLPLLGIGLSIVLLATKLKLTYPLVFVILATINLGMTQYPYAKLRIHPRLRNPLTSR</sequence>
<proteinExistence type="predicted"/>
<evidence type="ECO:0000313" key="3">
    <source>
        <dbReference type="Proteomes" id="UP000007471"/>
    </source>
</evidence>
<dbReference type="HOGENOM" id="CLU_701717_0_0_5"/>
<accession>E8TCX4</accession>
<keyword evidence="1" id="KW-0472">Membrane</keyword>
<dbReference type="STRING" id="765698.Mesci_2970"/>
<feature type="transmembrane region" description="Helical" evidence="1">
    <location>
        <begin position="92"/>
        <end position="112"/>
    </location>
</feature>
<feature type="transmembrane region" description="Helical" evidence="1">
    <location>
        <begin position="209"/>
        <end position="235"/>
    </location>
</feature>
<dbReference type="KEGG" id="mci:Mesci_2970"/>
<feature type="transmembrane region" description="Helical" evidence="1">
    <location>
        <begin position="328"/>
        <end position="350"/>
    </location>
</feature>
<name>E8TCX4_MESCW</name>
<feature type="transmembrane region" description="Helical" evidence="1">
    <location>
        <begin position="41"/>
        <end position="62"/>
    </location>
</feature>
<feature type="transmembrane region" description="Helical" evidence="1">
    <location>
        <begin position="69"/>
        <end position="86"/>
    </location>
</feature>
<keyword evidence="1" id="KW-0812">Transmembrane</keyword>
<evidence type="ECO:0000313" key="2">
    <source>
        <dbReference type="EMBL" id="ADV12099.1"/>
    </source>
</evidence>
<organism evidence="2 3">
    <name type="scientific">Mesorhizobium ciceri biovar biserrulae (strain HAMBI 2942 / LMG 23838 / WSM1271)</name>
    <dbReference type="NCBI Taxonomy" id="765698"/>
    <lineage>
        <taxon>Bacteria</taxon>
        <taxon>Pseudomonadati</taxon>
        <taxon>Pseudomonadota</taxon>
        <taxon>Alphaproteobacteria</taxon>
        <taxon>Hyphomicrobiales</taxon>
        <taxon>Phyllobacteriaceae</taxon>
        <taxon>Mesorhizobium</taxon>
    </lineage>
</organism>
<feature type="transmembrane region" description="Helical" evidence="1">
    <location>
        <begin position="356"/>
        <end position="377"/>
    </location>
</feature>
<dbReference type="RefSeq" id="WP_013530782.1">
    <property type="nucleotide sequence ID" value="NC_014923.1"/>
</dbReference>
<reference evidence="3" key="1">
    <citation type="submission" date="2011-01" db="EMBL/GenBank/DDBJ databases">
        <title>Complete sequence of chromosome of Mesorhizobium ciceri bv. biserrulae WSM1271.</title>
        <authorList>
            <person name="Lucas S."/>
            <person name="Copeland A."/>
            <person name="Lapidus A."/>
            <person name="Cheng J.-F."/>
            <person name="Goodwin L."/>
            <person name="Pitluck S."/>
            <person name="Teshima H."/>
            <person name="Detter J.C."/>
            <person name="Han C."/>
            <person name="Tapia R."/>
            <person name="Land M."/>
            <person name="Hauser L."/>
            <person name="Kyrpides N."/>
            <person name="Ivanova N."/>
            <person name="Nandasena K."/>
            <person name="Reeve W.G."/>
            <person name="Howieson J.G."/>
            <person name="O'Hara G."/>
            <person name="Tiwari R.P."/>
            <person name="Woyke T."/>
        </authorList>
    </citation>
    <scope>NUCLEOTIDE SEQUENCE [LARGE SCALE GENOMIC DNA]</scope>
    <source>
        <strain evidence="3">HAMBI 2942 / LMG 23838 / WSM1271</strain>
    </source>
</reference>
<gene>
    <name evidence="2" type="ordered locus">Mesci_2970</name>
</gene>
<dbReference type="AlphaFoldDB" id="E8TCX4"/>
<feature type="transmembrane region" description="Helical" evidence="1">
    <location>
        <begin position="304"/>
        <end position="321"/>
    </location>
</feature>
<protein>
    <submittedName>
        <fullName evidence="2">Uncharacterized protein</fullName>
    </submittedName>
</protein>
<dbReference type="EMBL" id="CP002447">
    <property type="protein sequence ID" value="ADV12099.1"/>
    <property type="molecule type" value="Genomic_DNA"/>
</dbReference>
<dbReference type="Proteomes" id="UP000007471">
    <property type="component" value="Chromosome"/>
</dbReference>
<feature type="transmembrane region" description="Helical" evidence="1">
    <location>
        <begin position="247"/>
        <end position="265"/>
    </location>
</feature>